<dbReference type="Pfam" id="PF10169">
    <property type="entry name" value="LLPH"/>
    <property type="match status" value="1"/>
</dbReference>
<evidence type="ECO:0000313" key="3">
    <source>
        <dbReference type="EMBL" id="CAL4231850.1"/>
    </source>
</evidence>
<dbReference type="GO" id="GO:0005730">
    <property type="term" value="C:nucleolus"/>
    <property type="evidence" value="ECO:0007669"/>
    <property type="project" value="TreeGrafter"/>
</dbReference>
<dbReference type="GO" id="GO:0097484">
    <property type="term" value="P:dendrite extension"/>
    <property type="evidence" value="ECO:0007669"/>
    <property type="project" value="TreeGrafter"/>
</dbReference>
<dbReference type="AlphaFoldDB" id="A0AAV2SRI0"/>
<sequence>MAKSLRSKWKRARKVEKRERYGKKETARLLKIVDGRKVKVTDVKETMKDIATVVDPISEKHEVNATGNAEEKMAVDASSKEFSSKTMQNQHGNYPKWMHKRKVEKIKKNRKNPTTFKNRKRKKF</sequence>
<dbReference type="PANTHER" id="PTHR34253:SF1">
    <property type="entry name" value="PROTEIN LLP HOMOLOG"/>
    <property type="match status" value="1"/>
</dbReference>
<gene>
    <name evidence="3" type="ORF">MNOR_LOCUS39818</name>
</gene>
<dbReference type="InterPro" id="IPR018784">
    <property type="entry name" value="LLPH-like"/>
</dbReference>
<protein>
    <recommendedName>
        <fullName evidence="5">Protein LLP homolog</fullName>
    </recommendedName>
</protein>
<dbReference type="EMBL" id="CAXKWB010109601">
    <property type="protein sequence ID" value="CAL4231850.1"/>
    <property type="molecule type" value="Genomic_DNA"/>
</dbReference>
<comment type="caution">
    <text evidence="3">The sequence shown here is derived from an EMBL/GenBank/DDBJ whole genome shotgun (WGS) entry which is preliminary data.</text>
</comment>
<reference evidence="3 4" key="1">
    <citation type="submission" date="2024-05" db="EMBL/GenBank/DDBJ databases">
        <authorList>
            <person name="Wallberg A."/>
        </authorList>
    </citation>
    <scope>NUCLEOTIDE SEQUENCE [LARGE SCALE GENOMIC DNA]</scope>
</reference>
<dbReference type="GO" id="GO:0003723">
    <property type="term" value="F:RNA binding"/>
    <property type="evidence" value="ECO:0007669"/>
    <property type="project" value="TreeGrafter"/>
</dbReference>
<feature type="region of interest" description="Disordered" evidence="2">
    <location>
        <begin position="80"/>
        <end position="124"/>
    </location>
</feature>
<keyword evidence="4" id="KW-1185">Reference proteome</keyword>
<name>A0AAV2SRI0_MEGNR</name>
<dbReference type="PANTHER" id="PTHR34253">
    <property type="entry name" value="PROTEIN LLP HOMOLOG"/>
    <property type="match status" value="1"/>
</dbReference>
<evidence type="ECO:0000313" key="4">
    <source>
        <dbReference type="Proteomes" id="UP001497623"/>
    </source>
</evidence>
<dbReference type="Proteomes" id="UP001497623">
    <property type="component" value="Unassembled WGS sequence"/>
</dbReference>
<evidence type="ECO:0000256" key="2">
    <source>
        <dbReference type="SAM" id="MobiDB-lite"/>
    </source>
</evidence>
<organism evidence="3 4">
    <name type="scientific">Meganyctiphanes norvegica</name>
    <name type="common">Northern krill</name>
    <name type="synonym">Thysanopoda norvegica</name>
    <dbReference type="NCBI Taxonomy" id="48144"/>
    <lineage>
        <taxon>Eukaryota</taxon>
        <taxon>Metazoa</taxon>
        <taxon>Ecdysozoa</taxon>
        <taxon>Arthropoda</taxon>
        <taxon>Crustacea</taxon>
        <taxon>Multicrustacea</taxon>
        <taxon>Malacostraca</taxon>
        <taxon>Eumalacostraca</taxon>
        <taxon>Eucarida</taxon>
        <taxon>Euphausiacea</taxon>
        <taxon>Euphausiidae</taxon>
        <taxon>Meganyctiphanes</taxon>
    </lineage>
</organism>
<dbReference type="GO" id="GO:0001099">
    <property type="term" value="F:basal RNA polymerase II transcription machinery binding"/>
    <property type="evidence" value="ECO:0007669"/>
    <property type="project" value="TreeGrafter"/>
</dbReference>
<comment type="similarity">
    <text evidence="1">Belongs to the learning-associated protein family.</text>
</comment>
<evidence type="ECO:0008006" key="5">
    <source>
        <dbReference type="Google" id="ProtNLM"/>
    </source>
</evidence>
<accession>A0AAV2SRI0</accession>
<evidence type="ECO:0000256" key="1">
    <source>
        <dbReference type="ARBA" id="ARBA00034118"/>
    </source>
</evidence>
<feature type="compositionally biased region" description="Basic residues" evidence="2">
    <location>
        <begin position="97"/>
        <end position="124"/>
    </location>
</feature>
<proteinExistence type="inferred from homology"/>